<dbReference type="EMBL" id="CP090036">
    <property type="protein sequence ID" value="UPK97723.1"/>
    <property type="molecule type" value="Genomic_DNA"/>
</dbReference>
<keyword evidence="2" id="KW-1185">Reference proteome</keyword>
<gene>
    <name evidence="1" type="ORF">LCI18_008658</name>
</gene>
<reference evidence="1" key="1">
    <citation type="submission" date="2021-11" db="EMBL/GenBank/DDBJ databases">
        <title>Fusarium solani-melongenae Genome sequencing and assembly.</title>
        <authorList>
            <person name="Xie S."/>
            <person name="Huang L."/>
            <person name="Zhang X."/>
        </authorList>
    </citation>
    <scope>NUCLEOTIDE SEQUENCE</scope>
    <source>
        <strain evidence="1">CRI 24-3</strain>
    </source>
</reference>
<dbReference type="Proteomes" id="UP000830768">
    <property type="component" value="Chromosome 8"/>
</dbReference>
<accession>A0ACD3Z9G8</accession>
<sequence length="415" mass="47238">MANELSNKTEPADRAEISDILERAKRCTQKDKCWISEALDGKMTCQQHSEYFSTIVYTRGELQKPTPGPDGRTDGYLRGKIEVSPPEKSCIFDCPIANREGMPWCCFPRCSPEKETIFWEELKNHHFANRVHVYDRFKRDEYEERLLGQALVSLDGIEKRVSEAPKGGDIKPLEAAIEALTIVDHTDVVKETPFLSTRLVDNVTEVVKETPFLSSRLLDNVPFSVDLFGGQKGPNALAWTRRRKPDDSLLECQHIRHLMIRGGDVLLFSIAPCTLSSLASPQKFADINHAAVERYCHDRDALFDLEWSLLRNLESLCLDIRGILEDRRQHLEALFVKMGKHLRLKTLVLIGVPHLIDFNSVDSKGYVAQQEDDEFLVFPGDEHNSDTELTNYIHFLKECLRPGGELRLVVPNPPT</sequence>
<proteinExistence type="predicted"/>
<protein>
    <submittedName>
        <fullName evidence="1">Uncharacterized protein</fullName>
    </submittedName>
</protein>
<organism evidence="1 2">
    <name type="scientific">Fusarium solani subsp. cucurbitae</name>
    <name type="common">Neocosmosporum cucurbitae</name>
    <dbReference type="NCBI Taxonomy" id="2747967"/>
    <lineage>
        <taxon>Eukaryota</taxon>
        <taxon>Fungi</taxon>
        <taxon>Dikarya</taxon>
        <taxon>Ascomycota</taxon>
        <taxon>Pezizomycotina</taxon>
        <taxon>Sordariomycetes</taxon>
        <taxon>Hypocreomycetidae</taxon>
        <taxon>Hypocreales</taxon>
        <taxon>Nectriaceae</taxon>
        <taxon>Fusarium</taxon>
        <taxon>Fusarium solani species complex</taxon>
    </lineage>
</organism>
<name>A0ACD3Z9G8_FUSSC</name>
<evidence type="ECO:0000313" key="2">
    <source>
        <dbReference type="Proteomes" id="UP000830768"/>
    </source>
</evidence>
<evidence type="ECO:0000313" key="1">
    <source>
        <dbReference type="EMBL" id="UPK97723.1"/>
    </source>
</evidence>